<gene>
    <name evidence="1" type="ORF">BGAL_0137g00150</name>
</gene>
<dbReference type="EMBL" id="PQXL01000137">
    <property type="protein sequence ID" value="THV50761.1"/>
    <property type="molecule type" value="Genomic_DNA"/>
</dbReference>
<organism evidence="1 2">
    <name type="scientific">Botrytis galanthina</name>
    <dbReference type="NCBI Taxonomy" id="278940"/>
    <lineage>
        <taxon>Eukaryota</taxon>
        <taxon>Fungi</taxon>
        <taxon>Dikarya</taxon>
        <taxon>Ascomycota</taxon>
        <taxon>Pezizomycotina</taxon>
        <taxon>Leotiomycetes</taxon>
        <taxon>Helotiales</taxon>
        <taxon>Sclerotiniaceae</taxon>
        <taxon>Botrytis</taxon>
    </lineage>
</organism>
<evidence type="ECO:0000313" key="1">
    <source>
        <dbReference type="EMBL" id="THV50761.1"/>
    </source>
</evidence>
<protein>
    <submittedName>
        <fullName evidence="1">Uncharacterized protein</fullName>
    </submittedName>
</protein>
<keyword evidence="2" id="KW-1185">Reference proteome</keyword>
<comment type="caution">
    <text evidence="1">The sequence shown here is derived from an EMBL/GenBank/DDBJ whole genome shotgun (WGS) entry which is preliminary data.</text>
</comment>
<reference evidence="1 2" key="1">
    <citation type="submission" date="2017-12" db="EMBL/GenBank/DDBJ databases">
        <title>Comparative genomics of Botrytis spp.</title>
        <authorList>
            <person name="Valero-Jimenez C.A."/>
            <person name="Tapia P."/>
            <person name="Veloso J."/>
            <person name="Silva-Moreno E."/>
            <person name="Staats M."/>
            <person name="Valdes J.H."/>
            <person name="Van Kan J.A.L."/>
        </authorList>
    </citation>
    <scope>NUCLEOTIDE SEQUENCE [LARGE SCALE GENOMIC DNA]</scope>
    <source>
        <strain evidence="1 2">MUCL435</strain>
    </source>
</reference>
<sequence>MLQPTRKDSNFMNYSKDLVMCILKFFHCGACDEANGLSYSAWFCPSNKKTRTTLYKLSDDHKLLHIEVLHRTARCYKTNVPPIDYPPDSWPKDWTTCPSWIDGQQKILHKQTANESIKIQKAFDKAFEYDYDNCWIKEKVWKREMSVAEVINQIKMTVMGKKIKRRFKVDNRLEWTKPWINGTSLAEQERNTPKYDIVQEVYEQKHLAILDEEVIESLCEILKELAEKGFRVDPSLISYGDSTEKGNKE</sequence>
<proteinExistence type="predicted"/>
<dbReference type="AlphaFoldDB" id="A0A4S8R1B9"/>
<dbReference type="Proteomes" id="UP000308671">
    <property type="component" value="Unassembled WGS sequence"/>
</dbReference>
<accession>A0A4S8R1B9</accession>
<name>A0A4S8R1B9_9HELO</name>
<dbReference type="OrthoDB" id="3476591at2759"/>
<evidence type="ECO:0000313" key="2">
    <source>
        <dbReference type="Proteomes" id="UP000308671"/>
    </source>
</evidence>